<dbReference type="InterPro" id="IPR036291">
    <property type="entry name" value="NAD(P)-bd_dom_sf"/>
</dbReference>
<comment type="caution">
    <text evidence="7">The sequence shown here is derived from an EMBL/GenBank/DDBJ whole genome shotgun (WGS) entry which is preliminary data.</text>
</comment>
<dbReference type="SUPFAM" id="SSF51735">
    <property type="entry name" value="NAD(P)-binding Rossmann-fold domains"/>
    <property type="match status" value="1"/>
</dbReference>
<proteinExistence type="inferred from homology"/>
<sequence length="317" mass="34430">MNKRILITSRSFGQISDEPLGMLEAAGYQVDFYNRDFDPTEFENKIGDYQVLIIGGHEFPAKTIKRCTGLELILKHGTGLDNIPLKAAREAGIKVCNAPGTNANAVADLTFGLILDLARRISYADRTVRNGEWKTVTGCDVFGKTLGLLGFGAIARNVALRARGFSMKILAYDPYLDRIPDEFADFVTLAHKDLVLAESDIFSAHLPLNEETRHIISAGTIEKMKPGAFIVNTSRGGIADEQALAVALVSGKLSGAALDVLEREPLSAQNSLRDLDNVVITPHIGMYSKEAMEAVSMICAQNAVSLMKGEPLQFCVV</sequence>
<evidence type="ECO:0000313" key="7">
    <source>
        <dbReference type="EMBL" id="MCQ4637423.1"/>
    </source>
</evidence>
<dbReference type="PANTHER" id="PTHR42789">
    <property type="entry name" value="D-ISOMER SPECIFIC 2-HYDROXYACID DEHYDROGENASE FAMILY PROTEIN (AFU_ORTHOLOGUE AFUA_6G10090)"/>
    <property type="match status" value="1"/>
</dbReference>
<evidence type="ECO:0000256" key="1">
    <source>
        <dbReference type="ARBA" id="ARBA00005854"/>
    </source>
</evidence>
<gene>
    <name evidence="7" type="ORF">NE619_11870</name>
</gene>
<dbReference type="InterPro" id="IPR006140">
    <property type="entry name" value="D-isomer_DH_NAD-bd"/>
</dbReference>
<evidence type="ECO:0000259" key="6">
    <source>
        <dbReference type="Pfam" id="PF02826"/>
    </source>
</evidence>
<dbReference type="CDD" id="cd12172">
    <property type="entry name" value="PGDH_like_2"/>
    <property type="match status" value="1"/>
</dbReference>
<dbReference type="Pfam" id="PF00389">
    <property type="entry name" value="2-Hacid_dh"/>
    <property type="match status" value="1"/>
</dbReference>
<keyword evidence="2 4" id="KW-0560">Oxidoreductase</keyword>
<evidence type="ECO:0000256" key="2">
    <source>
        <dbReference type="ARBA" id="ARBA00023002"/>
    </source>
</evidence>
<name>A0ABT1RQF2_9FIRM</name>
<dbReference type="Proteomes" id="UP001524502">
    <property type="component" value="Unassembled WGS sequence"/>
</dbReference>
<dbReference type="InterPro" id="IPR050857">
    <property type="entry name" value="D-2-hydroxyacid_DH"/>
</dbReference>
<evidence type="ECO:0000256" key="3">
    <source>
        <dbReference type="ARBA" id="ARBA00023027"/>
    </source>
</evidence>
<evidence type="ECO:0000313" key="8">
    <source>
        <dbReference type="Proteomes" id="UP001524502"/>
    </source>
</evidence>
<dbReference type="EMBL" id="JANFXK010000013">
    <property type="protein sequence ID" value="MCQ4637423.1"/>
    <property type="molecule type" value="Genomic_DNA"/>
</dbReference>
<accession>A0ABT1RQF2</accession>
<protein>
    <submittedName>
        <fullName evidence="7">Phosphoglycerate dehydrogenase</fullName>
    </submittedName>
</protein>
<reference evidence="7 8" key="1">
    <citation type="submission" date="2022-06" db="EMBL/GenBank/DDBJ databases">
        <title>Isolation of gut microbiota from human fecal samples.</title>
        <authorList>
            <person name="Pamer E.G."/>
            <person name="Barat B."/>
            <person name="Waligurski E."/>
            <person name="Medina S."/>
            <person name="Paddock L."/>
            <person name="Mostad J."/>
        </authorList>
    </citation>
    <scope>NUCLEOTIDE SEQUENCE [LARGE SCALE GENOMIC DNA]</scope>
    <source>
        <strain evidence="7 8">SL.3.17</strain>
    </source>
</reference>
<comment type="similarity">
    <text evidence="1 4">Belongs to the D-isomer specific 2-hydroxyacid dehydrogenase family.</text>
</comment>
<dbReference type="PANTHER" id="PTHR42789:SF1">
    <property type="entry name" value="D-ISOMER SPECIFIC 2-HYDROXYACID DEHYDROGENASE FAMILY PROTEIN (AFU_ORTHOLOGUE AFUA_6G10090)"/>
    <property type="match status" value="1"/>
</dbReference>
<evidence type="ECO:0000259" key="5">
    <source>
        <dbReference type="Pfam" id="PF00389"/>
    </source>
</evidence>
<dbReference type="RefSeq" id="WP_256132613.1">
    <property type="nucleotide sequence ID" value="NZ_JANFXK010000013.1"/>
</dbReference>
<feature type="domain" description="D-isomer specific 2-hydroxyacid dehydrogenase catalytic" evidence="5">
    <location>
        <begin position="14"/>
        <end position="316"/>
    </location>
</feature>
<keyword evidence="8" id="KW-1185">Reference proteome</keyword>
<organism evidence="7 8">
    <name type="scientific">Anaerovorax odorimutans</name>
    <dbReference type="NCBI Taxonomy" id="109327"/>
    <lineage>
        <taxon>Bacteria</taxon>
        <taxon>Bacillati</taxon>
        <taxon>Bacillota</taxon>
        <taxon>Clostridia</taxon>
        <taxon>Peptostreptococcales</taxon>
        <taxon>Anaerovoracaceae</taxon>
        <taxon>Anaerovorax</taxon>
    </lineage>
</organism>
<feature type="domain" description="D-isomer specific 2-hydroxyacid dehydrogenase NAD-binding" evidence="6">
    <location>
        <begin position="111"/>
        <end position="285"/>
    </location>
</feature>
<evidence type="ECO:0000256" key="4">
    <source>
        <dbReference type="RuleBase" id="RU003719"/>
    </source>
</evidence>
<dbReference type="Gene3D" id="3.40.50.720">
    <property type="entry name" value="NAD(P)-binding Rossmann-like Domain"/>
    <property type="match status" value="2"/>
</dbReference>
<dbReference type="Pfam" id="PF02826">
    <property type="entry name" value="2-Hacid_dh_C"/>
    <property type="match status" value="1"/>
</dbReference>
<keyword evidence="3" id="KW-0520">NAD</keyword>
<dbReference type="InterPro" id="IPR006139">
    <property type="entry name" value="D-isomer_2_OHA_DH_cat_dom"/>
</dbReference>
<dbReference type="SUPFAM" id="SSF52283">
    <property type="entry name" value="Formate/glycerate dehydrogenase catalytic domain-like"/>
    <property type="match status" value="1"/>
</dbReference>